<evidence type="ECO:0000313" key="2">
    <source>
        <dbReference type="EMBL" id="BEI93941.1"/>
    </source>
</evidence>
<sequence>MPWRAQSTQPISSFSRPASARLSVSALLGPSKPSTKSPSHSDKAGMSDPDARPRTRSTQDLGRRRVEAKLSVSTIASLPPSGPISLSLAKPATTPPTTSTQPAKPLITSLNPEAGPSQPLLPPGAAPLSPKVSAALAGVPLAMGPKTKSFPAPPKSTAASSSAKPASTHSNYGSTTSLQKPAMVPASHSLTIPALPPGAGPVRASPVVRPIPLRINTAHRDVDVGRVFVPSGLPEEPPAYNPNWAVDTDPGRQMKN</sequence>
<protein>
    <submittedName>
        <fullName evidence="2">Uncharacterized protein</fullName>
    </submittedName>
</protein>
<feature type="compositionally biased region" description="Low complexity" evidence="1">
    <location>
        <begin position="77"/>
        <end position="105"/>
    </location>
</feature>
<dbReference type="AlphaFoldDB" id="A0AA48L8Q4"/>
<feature type="compositionally biased region" description="Basic and acidic residues" evidence="1">
    <location>
        <begin position="39"/>
        <end position="53"/>
    </location>
</feature>
<feature type="compositionally biased region" description="Polar residues" evidence="1">
    <location>
        <begin position="1"/>
        <end position="16"/>
    </location>
</feature>
<dbReference type="GeneID" id="85497811"/>
<evidence type="ECO:0000256" key="1">
    <source>
        <dbReference type="SAM" id="MobiDB-lite"/>
    </source>
</evidence>
<name>A0AA48L8Q4_9TREE</name>
<organism evidence="2 3">
    <name type="scientific">Cutaneotrichosporon cavernicola</name>
    <dbReference type="NCBI Taxonomy" id="279322"/>
    <lineage>
        <taxon>Eukaryota</taxon>
        <taxon>Fungi</taxon>
        <taxon>Dikarya</taxon>
        <taxon>Basidiomycota</taxon>
        <taxon>Agaricomycotina</taxon>
        <taxon>Tremellomycetes</taxon>
        <taxon>Trichosporonales</taxon>
        <taxon>Trichosporonaceae</taxon>
        <taxon>Cutaneotrichosporon</taxon>
    </lineage>
</organism>
<dbReference type="EMBL" id="AP028217">
    <property type="protein sequence ID" value="BEI93941.1"/>
    <property type="molecule type" value="Genomic_DNA"/>
</dbReference>
<feature type="region of interest" description="Disordered" evidence="1">
    <location>
        <begin position="229"/>
        <end position="256"/>
    </location>
</feature>
<accession>A0AA48L8Q4</accession>
<reference evidence="2" key="1">
    <citation type="journal article" date="2023" name="BMC Genomics">
        <title>Chromosome-level genome assemblies of Cutaneotrichosporon spp. (Trichosporonales, Basidiomycota) reveal imbalanced evolution between nucleotide sequences and chromosome synteny.</title>
        <authorList>
            <person name="Kobayashi Y."/>
            <person name="Kayamori A."/>
            <person name="Aoki K."/>
            <person name="Shiwa Y."/>
            <person name="Matsutani M."/>
            <person name="Fujita N."/>
            <person name="Sugita T."/>
            <person name="Iwasaki W."/>
            <person name="Tanaka N."/>
            <person name="Takashima M."/>
        </authorList>
    </citation>
    <scope>NUCLEOTIDE SEQUENCE</scope>
    <source>
        <strain evidence="2">HIS019</strain>
    </source>
</reference>
<feature type="region of interest" description="Disordered" evidence="1">
    <location>
        <begin position="1"/>
        <end position="126"/>
    </location>
</feature>
<evidence type="ECO:0000313" key="3">
    <source>
        <dbReference type="Proteomes" id="UP001233271"/>
    </source>
</evidence>
<dbReference type="Proteomes" id="UP001233271">
    <property type="component" value="Chromosome 6"/>
</dbReference>
<feature type="region of interest" description="Disordered" evidence="1">
    <location>
        <begin position="142"/>
        <end position="184"/>
    </location>
</feature>
<dbReference type="KEGG" id="ccac:CcaHIS019_0604000"/>
<keyword evidence="3" id="KW-1185">Reference proteome</keyword>
<proteinExistence type="predicted"/>
<dbReference type="RefSeq" id="XP_060459206.1">
    <property type="nucleotide sequence ID" value="XM_060602853.1"/>
</dbReference>
<feature type="compositionally biased region" description="Low complexity" evidence="1">
    <location>
        <begin position="155"/>
        <end position="168"/>
    </location>
</feature>
<gene>
    <name evidence="2" type="ORF">CcaverHIS019_0604000</name>
</gene>
<feature type="compositionally biased region" description="Polar residues" evidence="1">
    <location>
        <begin position="169"/>
        <end position="179"/>
    </location>
</feature>